<dbReference type="AlphaFoldDB" id="A7BBC9"/>
<keyword evidence="2" id="KW-1185">Reference proteome</keyword>
<reference evidence="1" key="2">
    <citation type="submission" date="2015-05" db="EMBL/GenBank/DDBJ databases">
        <title>Draft genome sequence of Actinomyces odontolyticus (ATCC 17982).</title>
        <authorList>
            <person name="Sudarsanam P."/>
            <person name="Ley R."/>
            <person name="Guruge J."/>
            <person name="Turnbaugh P.J."/>
            <person name="Mahowald M."/>
            <person name="Liep D."/>
            <person name="Gordon J."/>
        </authorList>
    </citation>
    <scope>NUCLEOTIDE SEQUENCE</scope>
    <source>
        <strain evidence="1">ATCC 17982</strain>
    </source>
</reference>
<organism evidence="1 2">
    <name type="scientific">Schaalia dentiphila ATCC 17982</name>
    <dbReference type="NCBI Taxonomy" id="411466"/>
    <lineage>
        <taxon>Bacteria</taxon>
        <taxon>Bacillati</taxon>
        <taxon>Actinomycetota</taxon>
        <taxon>Actinomycetes</taxon>
        <taxon>Actinomycetales</taxon>
        <taxon>Actinomycetaceae</taxon>
        <taxon>Schaalia</taxon>
        <taxon>Schaalia dentiphila</taxon>
    </lineage>
</organism>
<dbReference type="Gene3D" id="3.90.1170.40">
    <property type="entry name" value="Molybdopterin biosynthesis MoaE subunit"/>
    <property type="match status" value="1"/>
</dbReference>
<dbReference type="CDD" id="cd00756">
    <property type="entry name" value="MoaE"/>
    <property type="match status" value="1"/>
</dbReference>
<name>A7BBC9_9ACTO</name>
<protein>
    <submittedName>
        <fullName evidence="1">Molybdopterin converting factor, subunit 2</fullName>
    </submittedName>
</protein>
<sequence length="151" mass="16475">MKGKTPPSLEDPMSAEIATGITDEPLDTGALIDSARRDTCGAVASFIGVVRNHDGGESVDAIEYSSHPSSQQILRDIVMEFKDRPGVHRIVAWHRVGYLEIGEDAMVVAVAAEHRAQAFRAVETIVEDVKAKLPIWKKQELTDGSHNWSGL</sequence>
<accession>A7BBC9</accession>
<comment type="caution">
    <text evidence="1">The sequence shown here is derived from an EMBL/GenBank/DDBJ whole genome shotgun (WGS) entry which is preliminary data.</text>
</comment>
<dbReference type="EMBL" id="AAYI02000004">
    <property type="protein sequence ID" value="EDN80503.1"/>
    <property type="molecule type" value="Genomic_DNA"/>
</dbReference>
<dbReference type="Pfam" id="PF02391">
    <property type="entry name" value="MoaE"/>
    <property type="match status" value="1"/>
</dbReference>
<dbReference type="eggNOG" id="COG0314">
    <property type="taxonomic scope" value="Bacteria"/>
</dbReference>
<dbReference type="GO" id="GO:0006777">
    <property type="term" value="P:Mo-molybdopterin cofactor biosynthetic process"/>
    <property type="evidence" value="ECO:0007669"/>
    <property type="project" value="InterPro"/>
</dbReference>
<reference evidence="1" key="1">
    <citation type="submission" date="2007-04" db="EMBL/GenBank/DDBJ databases">
        <authorList>
            <person name="Fulton L."/>
            <person name="Clifton S."/>
            <person name="Fulton B."/>
            <person name="Xu J."/>
            <person name="Minx P."/>
            <person name="Pepin K.H."/>
            <person name="Johnson M."/>
            <person name="Thiruvilangam P."/>
            <person name="Bhonagiri V."/>
            <person name="Nash W.E."/>
            <person name="Mardis E.R."/>
            <person name="Wilson R.K."/>
        </authorList>
    </citation>
    <scope>NUCLEOTIDE SEQUENCE [LARGE SCALE GENOMIC DNA]</scope>
    <source>
        <strain evidence="1">ATCC 17982</strain>
    </source>
</reference>
<dbReference type="HOGENOM" id="CLU_089568_1_1_11"/>
<dbReference type="SUPFAM" id="SSF54690">
    <property type="entry name" value="Molybdopterin synthase subunit MoaE"/>
    <property type="match status" value="1"/>
</dbReference>
<dbReference type="InterPro" id="IPR003448">
    <property type="entry name" value="Mopterin_biosynth_MoaE"/>
</dbReference>
<evidence type="ECO:0000313" key="1">
    <source>
        <dbReference type="EMBL" id="EDN80503.1"/>
    </source>
</evidence>
<dbReference type="Proteomes" id="UP000003553">
    <property type="component" value="Unassembled WGS sequence"/>
</dbReference>
<proteinExistence type="predicted"/>
<evidence type="ECO:0000313" key="2">
    <source>
        <dbReference type="Proteomes" id="UP000003553"/>
    </source>
</evidence>
<gene>
    <name evidence="1" type="primary">moaE</name>
    <name evidence="1" type="ORF">ACTODO_00948</name>
</gene>
<dbReference type="PANTHER" id="PTHR23404">
    <property type="entry name" value="MOLYBDOPTERIN SYNTHASE RELATED"/>
    <property type="match status" value="1"/>
</dbReference>
<dbReference type="InterPro" id="IPR036563">
    <property type="entry name" value="MoaE_sf"/>
</dbReference>